<dbReference type="PROSITE" id="PS00012">
    <property type="entry name" value="PHOSPHOPANTETHEINE"/>
    <property type="match status" value="1"/>
</dbReference>
<dbReference type="Pfam" id="PF13193">
    <property type="entry name" value="AMP-binding_C"/>
    <property type="match status" value="1"/>
</dbReference>
<dbReference type="Gene3D" id="2.30.38.10">
    <property type="entry name" value="Luciferase, Domain 3"/>
    <property type="match status" value="1"/>
</dbReference>
<dbReference type="EMBL" id="JAQQFN010000063">
    <property type="protein sequence ID" value="MFL9889148.1"/>
    <property type="molecule type" value="Genomic_DNA"/>
</dbReference>
<dbReference type="InterPro" id="IPR010071">
    <property type="entry name" value="AA_adenyl_dom"/>
</dbReference>
<dbReference type="SUPFAM" id="SSF56801">
    <property type="entry name" value="Acetyl-CoA synthetase-like"/>
    <property type="match status" value="1"/>
</dbReference>
<dbReference type="SUPFAM" id="SSF52777">
    <property type="entry name" value="CoA-dependent acyltransferases"/>
    <property type="match status" value="2"/>
</dbReference>
<dbReference type="Gene3D" id="1.10.1200.10">
    <property type="entry name" value="ACP-like"/>
    <property type="match status" value="1"/>
</dbReference>
<dbReference type="Proteomes" id="UP001629249">
    <property type="component" value="Unassembled WGS sequence"/>
</dbReference>
<dbReference type="Gene3D" id="3.30.559.30">
    <property type="entry name" value="Nonribosomal peptide synthetase, condensation domain"/>
    <property type="match status" value="1"/>
</dbReference>
<dbReference type="InterPro" id="IPR006162">
    <property type="entry name" value="Ppantetheine_attach_site"/>
</dbReference>
<evidence type="ECO:0000313" key="5">
    <source>
        <dbReference type="EMBL" id="MFL9889148.1"/>
    </source>
</evidence>
<dbReference type="InterPro" id="IPR020845">
    <property type="entry name" value="AMP-binding_CS"/>
</dbReference>
<evidence type="ECO:0000256" key="3">
    <source>
        <dbReference type="ARBA" id="ARBA00022553"/>
    </source>
</evidence>
<evidence type="ECO:0000256" key="2">
    <source>
        <dbReference type="ARBA" id="ARBA00022450"/>
    </source>
</evidence>
<dbReference type="NCBIfam" id="TIGR01733">
    <property type="entry name" value="AA-adenyl-dom"/>
    <property type="match status" value="1"/>
</dbReference>
<keyword evidence="2" id="KW-0596">Phosphopantetheine</keyword>
<protein>
    <submittedName>
        <fullName evidence="5">Amino acid adenylation domain-containing protein</fullName>
    </submittedName>
</protein>
<dbReference type="InterPro" id="IPR009081">
    <property type="entry name" value="PP-bd_ACP"/>
</dbReference>
<organism evidence="5 6">
    <name type="scientific">Paraburkholderia agricolaris</name>
    <dbReference type="NCBI Taxonomy" id="2152888"/>
    <lineage>
        <taxon>Bacteria</taxon>
        <taxon>Pseudomonadati</taxon>
        <taxon>Pseudomonadota</taxon>
        <taxon>Betaproteobacteria</taxon>
        <taxon>Burkholderiales</taxon>
        <taxon>Burkholderiaceae</taxon>
        <taxon>Paraburkholderia</taxon>
    </lineage>
</organism>
<dbReference type="Gene3D" id="3.40.50.980">
    <property type="match status" value="2"/>
</dbReference>
<sequence>MNDFAEQMDQDGLALSPAQRLVLTAQGTTANADGRRDVPAVLGATLRGPFDDARLADAFASVCARHEITQTAFRHVPGYVQPRQFPYALTVPSIERFACTLATLAEAEQETIARISPALDAPVLCREDTHPLRAVLLRADANTARLVLIASRAAADDASLAALLRATVDAYASREVSGADEADEANDEPVQYTQFVEWRDELSRDDDAPAAADYWRAYAADVAAQTQDMTGLPYRRRAAAEGARKRAARPLAFELDVTTRDAIYDVFTRDHALSADVIAQAAWWIVLARVSGASVWHGAWQHDCRRDYDMLRDGIGAYQQMLPVLLRCAPEDRFIDVAQALQTTLATHRRWQEYASSLPALLGAPAQRVAFVHADVAVTLAIGGTGSLPLSAEIDALHGPSPECELGLQADIDADGRIVRVALHYAHGVYPHDAMAVLLDQYVNVLTALPSLTTRRKDRIAELPLTNAVSERALLDWRGASLDVSGAPVQFASTVSERIERWATRTPDAPALADDGVTLSYRELHARVTGLASQLAALGAPRGAPIALAMPRCVAQVVALLAVMQAGAPYLPLDPAWPAARRRAIVAQAKPSLVLCLRDDYASLNADDLASASYAVLDAASFEIASPPSTVKAAAELRKPEPADAAYVLFTSGSTGAPKGVVIEHRQLLNYVAGVSATLGLDRVRRVALTSTVAADLGNTALFGALYNGACLVVANAHDTHDAAAFARFLRDQSIDCVKITPSHLDALLDTHGAVVPHTLILGGEPVPRRLADKVRAIEPACRIFNHYGPTETTIGVLIHEFGAGIEGESALEPMPADTLALTTPLPNCRVYVLDAAQRLAPVGVLGEVFIGGAQLCRGYLDASGHAAPNSAFIDDPFRPGERLYRSGDLARYLPGGGIQLAGRADDQIKLRGFRIELVEIEAALLAIPGVGQAVVRAFGDDAHRYLASFITCDDAALTETAIRGALGERLPEPMVPARVVVMAAMPRLPNGKIDRRVLAEPGRASGGHPGASAETAPRSALETLLARNLAMLLERDSVGIHDSLFELGGDSLLVIRLASRVRDLLRIDVLPGLIFEHPGVADLAQALAALHGAPDVLERTAKLRLKLDAMDPAERARFEERAREQARLREQPVG</sequence>
<comment type="caution">
    <text evidence="5">The sequence shown here is derived from an EMBL/GenBank/DDBJ whole genome shotgun (WGS) entry which is preliminary data.</text>
</comment>
<evidence type="ECO:0000256" key="1">
    <source>
        <dbReference type="ARBA" id="ARBA00001957"/>
    </source>
</evidence>
<accession>A0ABW9A282</accession>
<dbReference type="SUPFAM" id="SSF47336">
    <property type="entry name" value="ACP-like"/>
    <property type="match status" value="1"/>
</dbReference>
<dbReference type="Pfam" id="PF00668">
    <property type="entry name" value="Condensation"/>
    <property type="match status" value="1"/>
</dbReference>
<dbReference type="RefSeq" id="WP_408336322.1">
    <property type="nucleotide sequence ID" value="NZ_JAQQFH010000072.1"/>
</dbReference>
<dbReference type="InterPro" id="IPR036736">
    <property type="entry name" value="ACP-like_sf"/>
</dbReference>
<dbReference type="PROSITE" id="PS50075">
    <property type="entry name" value="CARRIER"/>
    <property type="match status" value="1"/>
</dbReference>
<gene>
    <name evidence="5" type="ORF">PQR66_39435</name>
</gene>
<dbReference type="Pfam" id="PF00550">
    <property type="entry name" value="PP-binding"/>
    <property type="match status" value="1"/>
</dbReference>
<dbReference type="SMART" id="SM00823">
    <property type="entry name" value="PKS_PP"/>
    <property type="match status" value="1"/>
</dbReference>
<keyword evidence="6" id="KW-1185">Reference proteome</keyword>
<comment type="cofactor">
    <cofactor evidence="1">
        <name>pantetheine 4'-phosphate</name>
        <dbReference type="ChEBI" id="CHEBI:47942"/>
    </cofactor>
</comment>
<dbReference type="Pfam" id="PF00501">
    <property type="entry name" value="AMP-binding"/>
    <property type="match status" value="1"/>
</dbReference>
<evidence type="ECO:0000259" key="4">
    <source>
        <dbReference type="PROSITE" id="PS50075"/>
    </source>
</evidence>
<name>A0ABW9A282_9BURK</name>
<evidence type="ECO:0000313" key="6">
    <source>
        <dbReference type="Proteomes" id="UP001629249"/>
    </source>
</evidence>
<dbReference type="Gene3D" id="3.30.300.30">
    <property type="match status" value="1"/>
</dbReference>
<dbReference type="InterPro" id="IPR000873">
    <property type="entry name" value="AMP-dep_synth/lig_dom"/>
</dbReference>
<dbReference type="InterPro" id="IPR045851">
    <property type="entry name" value="AMP-bd_C_sf"/>
</dbReference>
<reference evidence="5 6" key="1">
    <citation type="journal article" date="2024" name="Chem. Sci.">
        <title>Discovery of megapolipeptins by genome mining of a Burkholderiales bacteria collection.</title>
        <authorList>
            <person name="Paulo B.S."/>
            <person name="Recchia M.J.J."/>
            <person name="Lee S."/>
            <person name="Fergusson C.H."/>
            <person name="Romanowski S.B."/>
            <person name="Hernandez A."/>
            <person name="Krull N."/>
            <person name="Liu D.Y."/>
            <person name="Cavanagh H."/>
            <person name="Bos A."/>
            <person name="Gray C.A."/>
            <person name="Murphy B.T."/>
            <person name="Linington R.G."/>
            <person name="Eustaquio A.S."/>
        </authorList>
    </citation>
    <scope>NUCLEOTIDE SEQUENCE [LARGE SCALE GENOMIC DNA]</scope>
    <source>
        <strain evidence="5 6">RL16-012-BIC-B</strain>
    </source>
</reference>
<dbReference type="CDD" id="cd05930">
    <property type="entry name" value="A_NRPS"/>
    <property type="match status" value="1"/>
</dbReference>
<dbReference type="PROSITE" id="PS00455">
    <property type="entry name" value="AMP_BINDING"/>
    <property type="match status" value="1"/>
</dbReference>
<dbReference type="PANTHER" id="PTHR45527:SF1">
    <property type="entry name" value="FATTY ACID SYNTHASE"/>
    <property type="match status" value="1"/>
</dbReference>
<dbReference type="InterPro" id="IPR023213">
    <property type="entry name" value="CAT-like_dom_sf"/>
</dbReference>
<dbReference type="InterPro" id="IPR001242">
    <property type="entry name" value="Condensation_dom"/>
</dbReference>
<dbReference type="PANTHER" id="PTHR45527">
    <property type="entry name" value="NONRIBOSOMAL PEPTIDE SYNTHETASE"/>
    <property type="match status" value="1"/>
</dbReference>
<dbReference type="Gene3D" id="3.30.559.10">
    <property type="entry name" value="Chloramphenicol acetyltransferase-like domain"/>
    <property type="match status" value="1"/>
</dbReference>
<dbReference type="InterPro" id="IPR025110">
    <property type="entry name" value="AMP-bd_C"/>
</dbReference>
<feature type="domain" description="Carrier" evidence="4">
    <location>
        <begin position="1017"/>
        <end position="1092"/>
    </location>
</feature>
<proteinExistence type="predicted"/>
<keyword evidence="3" id="KW-0597">Phosphoprotein</keyword>
<dbReference type="InterPro" id="IPR020806">
    <property type="entry name" value="PKS_PP-bd"/>
</dbReference>